<reference evidence="5 6" key="1">
    <citation type="journal article" date="2018" name="New Phytol.">
        <title>Phylogenomics of Endogonaceae and evolution of mycorrhizas within Mucoromycota.</title>
        <authorList>
            <person name="Chang Y."/>
            <person name="Desiro A."/>
            <person name="Na H."/>
            <person name="Sandor L."/>
            <person name="Lipzen A."/>
            <person name="Clum A."/>
            <person name="Barry K."/>
            <person name="Grigoriev I.V."/>
            <person name="Martin F.M."/>
            <person name="Stajich J.E."/>
            <person name="Smith M.E."/>
            <person name="Bonito G."/>
            <person name="Spatafora J.W."/>
        </authorList>
    </citation>
    <scope>NUCLEOTIDE SEQUENCE [LARGE SCALE GENOMIC DNA]</scope>
    <source>
        <strain evidence="5 6">GMNB39</strain>
    </source>
</reference>
<feature type="repeat" description="RCC1" evidence="2">
    <location>
        <begin position="290"/>
        <end position="348"/>
    </location>
</feature>
<feature type="domain" description="BTB" evidence="4">
    <location>
        <begin position="642"/>
        <end position="727"/>
    </location>
</feature>
<feature type="compositionally biased region" description="Basic and acidic residues" evidence="3">
    <location>
        <begin position="584"/>
        <end position="596"/>
    </location>
</feature>
<dbReference type="SUPFAM" id="SSF50985">
    <property type="entry name" value="RCC1/BLIP-II"/>
    <property type="match status" value="1"/>
</dbReference>
<feature type="repeat" description="RCC1" evidence="2">
    <location>
        <begin position="240"/>
        <end position="289"/>
    </location>
</feature>
<comment type="caution">
    <text evidence="5">The sequence shown here is derived from an EMBL/GenBank/DDBJ whole genome shotgun (WGS) entry which is preliminary data.</text>
</comment>
<dbReference type="InterPro" id="IPR011333">
    <property type="entry name" value="SKP1/BTB/POZ_sf"/>
</dbReference>
<evidence type="ECO:0000313" key="5">
    <source>
        <dbReference type="EMBL" id="RUP47845.1"/>
    </source>
</evidence>
<feature type="compositionally biased region" description="Acidic residues" evidence="3">
    <location>
        <begin position="597"/>
        <end position="606"/>
    </location>
</feature>
<dbReference type="Gene3D" id="1.25.40.20">
    <property type="entry name" value="Ankyrin repeat-containing domain"/>
    <property type="match status" value="1"/>
</dbReference>
<evidence type="ECO:0000256" key="3">
    <source>
        <dbReference type="SAM" id="MobiDB-lite"/>
    </source>
</evidence>
<dbReference type="EMBL" id="RBNI01004035">
    <property type="protein sequence ID" value="RUP47845.1"/>
    <property type="molecule type" value="Genomic_DNA"/>
</dbReference>
<feature type="region of interest" description="Disordered" evidence="3">
    <location>
        <begin position="23"/>
        <end position="44"/>
    </location>
</feature>
<dbReference type="InterPro" id="IPR009091">
    <property type="entry name" value="RCC1/BLIP-II"/>
</dbReference>
<feature type="region of interest" description="Disordered" evidence="3">
    <location>
        <begin position="1219"/>
        <end position="1356"/>
    </location>
</feature>
<feature type="compositionally biased region" description="Polar residues" evidence="3">
    <location>
        <begin position="1175"/>
        <end position="1184"/>
    </location>
</feature>
<protein>
    <recommendedName>
        <fullName evidence="4">BTB domain-containing protein</fullName>
    </recommendedName>
</protein>
<dbReference type="SMART" id="SM00248">
    <property type="entry name" value="ANK"/>
    <property type="match status" value="2"/>
</dbReference>
<dbReference type="PRINTS" id="PR00633">
    <property type="entry name" value="RCCNDNSATION"/>
</dbReference>
<feature type="region of interest" description="Disordered" evidence="3">
    <location>
        <begin position="1171"/>
        <end position="1193"/>
    </location>
</feature>
<dbReference type="PROSITE" id="PS50097">
    <property type="entry name" value="BTB"/>
    <property type="match status" value="2"/>
</dbReference>
<dbReference type="OrthoDB" id="1893551at2759"/>
<name>A0A433DAF5_9FUNG</name>
<dbReference type="InterPro" id="IPR002110">
    <property type="entry name" value="Ankyrin_rpt"/>
</dbReference>
<dbReference type="PROSITE" id="PS50012">
    <property type="entry name" value="RCC1_3"/>
    <property type="match status" value="3"/>
</dbReference>
<dbReference type="Pfam" id="PF12796">
    <property type="entry name" value="Ank_2"/>
    <property type="match status" value="1"/>
</dbReference>
<feature type="region of interest" description="Disordered" evidence="3">
    <location>
        <begin position="1029"/>
        <end position="1151"/>
    </location>
</feature>
<proteinExistence type="predicted"/>
<feature type="compositionally biased region" description="Low complexity" evidence="3">
    <location>
        <begin position="1340"/>
        <end position="1351"/>
    </location>
</feature>
<organism evidence="5 6">
    <name type="scientific">Jimgerdemannia flammicorona</name>
    <dbReference type="NCBI Taxonomy" id="994334"/>
    <lineage>
        <taxon>Eukaryota</taxon>
        <taxon>Fungi</taxon>
        <taxon>Fungi incertae sedis</taxon>
        <taxon>Mucoromycota</taxon>
        <taxon>Mucoromycotina</taxon>
        <taxon>Endogonomycetes</taxon>
        <taxon>Endogonales</taxon>
        <taxon>Endogonaceae</taxon>
        <taxon>Jimgerdemannia</taxon>
    </lineage>
</organism>
<dbReference type="PANTHER" id="PTHR22872">
    <property type="entry name" value="BTK-BINDING PROTEIN-RELATED"/>
    <property type="match status" value="1"/>
</dbReference>
<dbReference type="CDD" id="cd18500">
    <property type="entry name" value="BACK_IBtk"/>
    <property type="match status" value="1"/>
</dbReference>
<feature type="repeat" description="RCC1" evidence="2">
    <location>
        <begin position="180"/>
        <end position="237"/>
    </location>
</feature>
<dbReference type="Pfam" id="PF00651">
    <property type="entry name" value="BTB"/>
    <property type="match status" value="2"/>
</dbReference>
<feature type="compositionally biased region" description="Low complexity" evidence="3">
    <location>
        <begin position="1219"/>
        <end position="1228"/>
    </location>
</feature>
<keyword evidence="1" id="KW-0677">Repeat</keyword>
<dbReference type="InterPro" id="IPR036770">
    <property type="entry name" value="Ankyrin_rpt-contain_sf"/>
</dbReference>
<sequence length="1467" mass="159597">MNIFRAVKENNVAFIEALINSQNNPSSGSAPTKGGGQRSDGKGQKSAALNLNRWTLCGTTALHLAVTWDRREVVRALVECPQVNVNLVDRENRWTALHRALYFGNFGAALILLSRKDVDIHIKDRDGNTPFDLLNATIDDTSPTPLRLTPPPSTAPISTFLGMTDLEPTDSSGLSITGGTELYTWGVNANYVLAHADSDNRTFPERARVAPSRRGAEETLVTQVAMAKLHTAVVTSAAEGNLYVCGFGNGGRLGGSLETQLTLRSVGGIGGRVRNVALGRDHTVVVTEKGEVFTFGSNRFGQLGYQLEHKEDEEPIQLTPRKVVTGLKREFVVGAVASRFHTVVHTNAEMFTVRHTAKRERAIRPAQDCHTAAGAGDCAGGGYGYRYSLSATVARRDCVQRIWAAENHILAGGDNYLGAISGMNEFFVWSTPPSPLSQPPTNIAITTAQQLPFQPTAAASTVPVTALRSRPATALPWRVWMSKAGLRDAAIGQNGSVVVCTEPGHVFVGTPRKELKRDKLLVEPKYYKFVRVPLVQRVIMVAANPSGAFAAVKADRELLRVTVRREMIVEDLRRALPQYAGEVGGKDKEDEIGSKGDEDEDVDVEETNGRRQHSACTSSSDGNVLLDNWDHLIADAEDDELLDVIFVTEGRRAYAHRIVLAARSPFFNSLFRGDPKQATPEETIRGLGVRTVRSGVFGDGRLRTEITLPDNYHLQSLLLLLDYLYTDVYAHPWDPAVVVRAKKVPSNHIPLPPSILQLELKSLADIFNLPALSTSVSSSYLRVPAPTLRAHLAAIADDLEAYAHLADITLHLADRRVRCHEVVLVRRCPFFGAMFGIGSAWVMHRREREGEGVTVNLKHIRWEMMKVVLRHVYGDFGEEVFENVEKESADELVDFVIEVMAAANELLLTRLKEVCEAMLRRFVVLRNVTMILDVADMYEAEQLKAACLDYICVNMETMLESRLLEGLEDHFINSIEHELRCKQAKKMPTTRGVRPPEPTDNFCDTHSDPHLSYRWGLWNDIYETIRPVPPTSVRPAHTTSSSTDSTSDSGADDMIFRMDEHTTTPPAALNPCFAGPRSPTTPKKSVLFAEQTEVDPASPLSKRRERGETQGQASGVDGSPSPAGMPSPHGDGEELQAKSVGSASGSLPKAGWTAPVAPVVESKPSLREILEQESRVSTQRQSAASPGKKVAGWPVAPSPILSPYHEHSLSSVMILTTQLPSPQQQSPPDQSVAATVKPKLSQRERSKLKAAAKAEPSLQPAPPPAAPKVAWTSPWAASGGSGTSNGGAVAAEPGRKTSLVEIQQEARRAERGDAKNRVGPQRVGTGANSGEDAGVVSGKSPSLSSTPLPTSHGATPMHNPPTTIISTLQTILPTPQCKVGGPSSAYGATTGPSLASSFASIQKQQQYERNVLRGRVLKKSLLRIQTEERAVEALKEFYVQTAEVGSGEWFTIERDAQGVMSGEEFTK</sequence>
<evidence type="ECO:0000256" key="2">
    <source>
        <dbReference type="PROSITE-ProRule" id="PRU00235"/>
    </source>
</evidence>
<dbReference type="InterPro" id="IPR000210">
    <property type="entry name" value="BTB/POZ_dom"/>
</dbReference>
<feature type="compositionally biased region" description="Low complexity" evidence="3">
    <location>
        <begin position="1038"/>
        <end position="1049"/>
    </location>
</feature>
<dbReference type="SMART" id="SM00225">
    <property type="entry name" value="BTB"/>
    <property type="match status" value="2"/>
</dbReference>
<keyword evidence="6" id="KW-1185">Reference proteome</keyword>
<dbReference type="Gene3D" id="2.130.10.30">
    <property type="entry name" value="Regulator of chromosome condensation 1/beta-lactamase-inhibitor protein II"/>
    <property type="match status" value="1"/>
</dbReference>
<feature type="region of interest" description="Disordered" evidence="3">
    <location>
        <begin position="583"/>
        <end position="617"/>
    </location>
</feature>
<dbReference type="Pfam" id="PF13540">
    <property type="entry name" value="RCC1_2"/>
    <property type="match status" value="1"/>
</dbReference>
<evidence type="ECO:0000313" key="6">
    <source>
        <dbReference type="Proteomes" id="UP000268093"/>
    </source>
</evidence>
<dbReference type="InterPro" id="IPR000408">
    <property type="entry name" value="Reg_chr_condens"/>
</dbReference>
<evidence type="ECO:0000259" key="4">
    <source>
        <dbReference type="PROSITE" id="PS50097"/>
    </source>
</evidence>
<feature type="compositionally biased region" description="Basic and acidic residues" evidence="3">
    <location>
        <begin position="1304"/>
        <end position="1316"/>
    </location>
</feature>
<dbReference type="PANTHER" id="PTHR22872:SF2">
    <property type="entry name" value="INHIBITOR OF BRUTON TYROSINE KINASE"/>
    <property type="match status" value="1"/>
</dbReference>
<dbReference type="CDD" id="cd18186">
    <property type="entry name" value="BTB_POZ_ZBTB_KLHL-like"/>
    <property type="match status" value="1"/>
</dbReference>
<dbReference type="Gene3D" id="3.30.710.10">
    <property type="entry name" value="Potassium Channel Kv1.1, Chain A"/>
    <property type="match status" value="2"/>
</dbReference>
<accession>A0A433DAF5</accession>
<feature type="domain" description="BTB" evidence="4">
    <location>
        <begin position="806"/>
        <end position="873"/>
    </location>
</feature>
<dbReference type="InterPro" id="IPR051625">
    <property type="entry name" value="Signaling_Regulatory_Domain"/>
</dbReference>
<dbReference type="SUPFAM" id="SSF54695">
    <property type="entry name" value="POZ domain"/>
    <property type="match status" value="2"/>
</dbReference>
<dbReference type="SUPFAM" id="SSF48403">
    <property type="entry name" value="Ankyrin repeat"/>
    <property type="match status" value="1"/>
</dbReference>
<dbReference type="Proteomes" id="UP000268093">
    <property type="component" value="Unassembled WGS sequence"/>
</dbReference>
<feature type="region of interest" description="Disordered" evidence="3">
    <location>
        <begin position="986"/>
        <end position="1005"/>
    </location>
</feature>
<gene>
    <name evidence="5" type="ORF">BC936DRAFT_145278</name>
</gene>
<evidence type="ECO:0000256" key="1">
    <source>
        <dbReference type="ARBA" id="ARBA00022737"/>
    </source>
</evidence>